<dbReference type="EMBL" id="CM018033">
    <property type="protein sequence ID" value="KAA8545848.1"/>
    <property type="molecule type" value="Genomic_DNA"/>
</dbReference>
<accession>A0A5J5BSL5</accession>
<keyword evidence="2" id="KW-1185">Reference proteome</keyword>
<dbReference type="Proteomes" id="UP000325577">
    <property type="component" value="Linkage Group LG10"/>
</dbReference>
<gene>
    <name evidence="1" type="ORF">F0562_020701</name>
</gene>
<organism evidence="1 2">
    <name type="scientific">Nyssa sinensis</name>
    <dbReference type="NCBI Taxonomy" id="561372"/>
    <lineage>
        <taxon>Eukaryota</taxon>
        <taxon>Viridiplantae</taxon>
        <taxon>Streptophyta</taxon>
        <taxon>Embryophyta</taxon>
        <taxon>Tracheophyta</taxon>
        <taxon>Spermatophyta</taxon>
        <taxon>Magnoliopsida</taxon>
        <taxon>eudicotyledons</taxon>
        <taxon>Gunneridae</taxon>
        <taxon>Pentapetalae</taxon>
        <taxon>asterids</taxon>
        <taxon>Cornales</taxon>
        <taxon>Nyssaceae</taxon>
        <taxon>Nyssa</taxon>
    </lineage>
</organism>
<dbReference type="AlphaFoldDB" id="A0A5J5BSL5"/>
<sequence length="115" mass="12964">MRTKDKIQGEDKLKQWALTVADFRTSGHGRGCNCWCSKDPMAKHTGASNSTARSLSLKCYKLEFQLGRAVEVMEWKQRVLVYRSIKTAVVSLMGGGDDEVDEIRRQAKELAEKAK</sequence>
<name>A0A5J5BSL5_9ASTE</name>
<evidence type="ECO:0000313" key="2">
    <source>
        <dbReference type="Proteomes" id="UP000325577"/>
    </source>
</evidence>
<evidence type="ECO:0000313" key="1">
    <source>
        <dbReference type="EMBL" id="KAA8545848.1"/>
    </source>
</evidence>
<protein>
    <submittedName>
        <fullName evidence="1">Uncharacterized protein</fullName>
    </submittedName>
</protein>
<proteinExistence type="predicted"/>
<reference evidence="1 2" key="1">
    <citation type="submission" date="2019-09" db="EMBL/GenBank/DDBJ databases">
        <title>A chromosome-level genome assembly of the Chinese tupelo Nyssa sinensis.</title>
        <authorList>
            <person name="Yang X."/>
            <person name="Kang M."/>
            <person name="Yang Y."/>
            <person name="Xiong H."/>
            <person name="Wang M."/>
            <person name="Zhang Z."/>
            <person name="Wang Z."/>
            <person name="Wu H."/>
            <person name="Ma T."/>
            <person name="Liu J."/>
            <person name="Xi Z."/>
        </authorList>
    </citation>
    <scope>NUCLEOTIDE SEQUENCE [LARGE SCALE GENOMIC DNA]</scope>
    <source>
        <strain evidence="1">J267</strain>
        <tissue evidence="1">Leaf</tissue>
    </source>
</reference>